<dbReference type="Proteomes" id="UP000054321">
    <property type="component" value="Unassembled WGS sequence"/>
</dbReference>
<evidence type="ECO:0000313" key="2">
    <source>
        <dbReference type="EMBL" id="KIM98215.1"/>
    </source>
</evidence>
<name>A0A0C3GQB8_OIDMZ</name>
<keyword evidence="3" id="KW-1185">Reference proteome</keyword>
<feature type="domain" description="DUF6570" evidence="1">
    <location>
        <begin position="10"/>
        <end position="53"/>
    </location>
</feature>
<dbReference type="Pfam" id="PF20209">
    <property type="entry name" value="DUF6570"/>
    <property type="match status" value="1"/>
</dbReference>
<sequence>MLRPHGAQMGEERYKRQFRNDFRVRQSYVERALHWLKRHHPDYRNITISQPNLLALPIDRDVSDQVLNVEEFEEMKDKEPGQKGDGRACLRKRTNRVLIVIFLGRLKKPWPLTSTFVGLKQSS</sequence>
<protein>
    <recommendedName>
        <fullName evidence="1">DUF6570 domain-containing protein</fullName>
    </recommendedName>
</protein>
<dbReference type="InterPro" id="IPR046700">
    <property type="entry name" value="DUF6570"/>
</dbReference>
<dbReference type="EMBL" id="KN832880">
    <property type="protein sequence ID" value="KIM98215.1"/>
    <property type="molecule type" value="Genomic_DNA"/>
</dbReference>
<gene>
    <name evidence="2" type="ORF">OIDMADRAFT_31044</name>
</gene>
<dbReference type="HOGENOM" id="CLU_2015919_0_0_1"/>
<proteinExistence type="predicted"/>
<reference evidence="2 3" key="1">
    <citation type="submission" date="2014-04" db="EMBL/GenBank/DDBJ databases">
        <authorList>
            <consortium name="DOE Joint Genome Institute"/>
            <person name="Kuo A."/>
            <person name="Martino E."/>
            <person name="Perotto S."/>
            <person name="Kohler A."/>
            <person name="Nagy L.G."/>
            <person name="Floudas D."/>
            <person name="Copeland A."/>
            <person name="Barry K.W."/>
            <person name="Cichocki N."/>
            <person name="Veneault-Fourrey C."/>
            <person name="LaButti K."/>
            <person name="Lindquist E.A."/>
            <person name="Lipzen A."/>
            <person name="Lundell T."/>
            <person name="Morin E."/>
            <person name="Murat C."/>
            <person name="Sun H."/>
            <person name="Tunlid A."/>
            <person name="Henrissat B."/>
            <person name="Grigoriev I.V."/>
            <person name="Hibbett D.S."/>
            <person name="Martin F."/>
            <person name="Nordberg H.P."/>
            <person name="Cantor M.N."/>
            <person name="Hua S.X."/>
        </authorList>
    </citation>
    <scope>NUCLEOTIDE SEQUENCE [LARGE SCALE GENOMIC DNA]</scope>
    <source>
        <strain evidence="2 3">Zn</strain>
    </source>
</reference>
<dbReference type="InParanoid" id="A0A0C3GQB8"/>
<dbReference type="AlphaFoldDB" id="A0A0C3GQB8"/>
<evidence type="ECO:0000313" key="3">
    <source>
        <dbReference type="Proteomes" id="UP000054321"/>
    </source>
</evidence>
<organism evidence="2 3">
    <name type="scientific">Oidiodendron maius (strain Zn)</name>
    <dbReference type="NCBI Taxonomy" id="913774"/>
    <lineage>
        <taxon>Eukaryota</taxon>
        <taxon>Fungi</taxon>
        <taxon>Dikarya</taxon>
        <taxon>Ascomycota</taxon>
        <taxon>Pezizomycotina</taxon>
        <taxon>Leotiomycetes</taxon>
        <taxon>Leotiomycetes incertae sedis</taxon>
        <taxon>Myxotrichaceae</taxon>
        <taxon>Oidiodendron</taxon>
    </lineage>
</organism>
<reference evidence="3" key="2">
    <citation type="submission" date="2015-01" db="EMBL/GenBank/DDBJ databases">
        <title>Evolutionary Origins and Diversification of the Mycorrhizal Mutualists.</title>
        <authorList>
            <consortium name="DOE Joint Genome Institute"/>
            <consortium name="Mycorrhizal Genomics Consortium"/>
            <person name="Kohler A."/>
            <person name="Kuo A."/>
            <person name="Nagy L.G."/>
            <person name="Floudas D."/>
            <person name="Copeland A."/>
            <person name="Barry K.W."/>
            <person name="Cichocki N."/>
            <person name="Veneault-Fourrey C."/>
            <person name="LaButti K."/>
            <person name="Lindquist E.A."/>
            <person name="Lipzen A."/>
            <person name="Lundell T."/>
            <person name="Morin E."/>
            <person name="Murat C."/>
            <person name="Riley R."/>
            <person name="Ohm R."/>
            <person name="Sun H."/>
            <person name="Tunlid A."/>
            <person name="Henrissat B."/>
            <person name="Grigoriev I.V."/>
            <person name="Hibbett D.S."/>
            <person name="Martin F."/>
        </authorList>
    </citation>
    <scope>NUCLEOTIDE SEQUENCE [LARGE SCALE GENOMIC DNA]</scope>
    <source>
        <strain evidence="3">Zn</strain>
    </source>
</reference>
<accession>A0A0C3GQB8</accession>
<evidence type="ECO:0000259" key="1">
    <source>
        <dbReference type="Pfam" id="PF20209"/>
    </source>
</evidence>
<dbReference type="OrthoDB" id="10529358at2759"/>